<sequence>MTELKAAPPSMAASGHAEQNDLRDILVEAAAIIAAIPKGHEPDNMRSPIVDELEGFAGMLADGIQPNDIHDILIEASSIIVAIPQGQEPANMRFLIVDELEKFASLFAPSVSSAPKP</sequence>
<dbReference type="EMBL" id="NQYH01000005">
    <property type="protein sequence ID" value="RIY41114.1"/>
    <property type="molecule type" value="Genomic_DNA"/>
</dbReference>
<dbReference type="RefSeq" id="WP_119516115.1">
    <property type="nucleotide sequence ID" value="NZ_NQYH01000005.1"/>
</dbReference>
<organism evidence="1 2">
    <name type="scientific">Neopusillimonas maritima</name>
    <dbReference type="NCBI Taxonomy" id="2026239"/>
    <lineage>
        <taxon>Bacteria</taxon>
        <taxon>Pseudomonadati</taxon>
        <taxon>Pseudomonadota</taxon>
        <taxon>Betaproteobacteria</taxon>
        <taxon>Burkholderiales</taxon>
        <taxon>Alcaligenaceae</taxon>
        <taxon>Neopusillimonas</taxon>
    </lineage>
</organism>
<dbReference type="Proteomes" id="UP000266206">
    <property type="component" value="Unassembled WGS sequence"/>
</dbReference>
<gene>
    <name evidence="1" type="ORF">CJP73_08170</name>
</gene>
<evidence type="ECO:0000313" key="2">
    <source>
        <dbReference type="Proteomes" id="UP000266206"/>
    </source>
</evidence>
<proteinExistence type="predicted"/>
<name>A0A3A1YXA1_9BURK</name>
<protein>
    <submittedName>
        <fullName evidence="1">Uncharacterized protein</fullName>
    </submittedName>
</protein>
<accession>A0A3A1YXA1</accession>
<evidence type="ECO:0000313" key="1">
    <source>
        <dbReference type="EMBL" id="RIY41114.1"/>
    </source>
</evidence>
<dbReference type="AlphaFoldDB" id="A0A3A1YXA1"/>
<reference evidence="1 2" key="1">
    <citation type="submission" date="2017-08" db="EMBL/GenBank/DDBJ databases">
        <title>Pusillimonas indicus sp. nov., a member of the family Alcaligenaceae isolated from surface seawater.</title>
        <authorList>
            <person name="Li J."/>
        </authorList>
    </citation>
    <scope>NUCLEOTIDE SEQUENCE [LARGE SCALE GENOMIC DNA]</scope>
    <source>
        <strain evidence="1 2">L52-1-41</strain>
    </source>
</reference>
<comment type="caution">
    <text evidence="1">The sequence shown here is derived from an EMBL/GenBank/DDBJ whole genome shotgun (WGS) entry which is preliminary data.</text>
</comment>